<feature type="compositionally biased region" description="Polar residues" evidence="5">
    <location>
        <begin position="24"/>
        <end position="34"/>
    </location>
</feature>
<dbReference type="InterPro" id="IPR051202">
    <property type="entry name" value="Peptidase_C40"/>
</dbReference>
<dbReference type="PANTHER" id="PTHR47053">
    <property type="entry name" value="MUREIN DD-ENDOPEPTIDASE MEPH-RELATED"/>
    <property type="match status" value="1"/>
</dbReference>
<evidence type="ECO:0000256" key="2">
    <source>
        <dbReference type="ARBA" id="ARBA00022670"/>
    </source>
</evidence>
<feature type="compositionally biased region" description="Low complexity" evidence="5">
    <location>
        <begin position="386"/>
        <end position="396"/>
    </location>
</feature>
<sequence>MLVCSVVCVLIARPSFAAPADANPGQNPPSTATIPDTGVAPISGSPLTPPGSAQAGSGLTPVTGPYASQITAQYATLEATGEKLKEANFDLDNAKQDANSTYQVWQQAIKNAAETQTKADNLAAQAYEDAAGLGPLANFASDVHQLGMLAPGLNAGGSQTGSVAAAQDATEARKEAATDEEAYRAALAHEQELESQQNSLQSSYNQQNTTLTSLQTTNATQIEAAEAAQAASDQQLDPEFGAGTQVNGRVANPKALAALRWAYAQATANPPKWYKFGAEGPNFFDCSGLTWASYRSTGYTLPRVAADQFHATSVSEVPPSQLLPGDLLFFSTTSKTDWTTISHVAIYYGDNLMVEAAHEGTPVRVSQVWWSAFYGATRVYPAVGAPTPTQSASPTPSKTPSPTPSKTSSPNPHPSKTPSAPPSGSSPSPSSSPSSSPSPTSSPSKSPTPPPASPSRPPVAPPPSSGGSTIGSPSPSTSESESGTASASASQSGPA</sequence>
<feature type="region of interest" description="Disordered" evidence="5">
    <location>
        <begin position="385"/>
        <end position="495"/>
    </location>
</feature>
<keyword evidence="9" id="KW-1185">Reference proteome</keyword>
<reference evidence="9" key="1">
    <citation type="journal article" date="2019" name="Int. J. Syst. Evol. Microbiol.">
        <title>The Global Catalogue of Microorganisms (GCM) 10K type strain sequencing project: providing services to taxonomists for standard genome sequencing and annotation.</title>
        <authorList>
            <consortium name="The Broad Institute Genomics Platform"/>
            <consortium name="The Broad Institute Genome Sequencing Center for Infectious Disease"/>
            <person name="Wu L."/>
            <person name="Ma J."/>
        </authorList>
    </citation>
    <scope>NUCLEOTIDE SEQUENCE [LARGE SCALE GENOMIC DNA]</scope>
    <source>
        <strain evidence="9">JCM 18304</strain>
    </source>
</reference>
<organism evidence="8 9">
    <name type="scientific">Rugosimonospora acidiphila</name>
    <dbReference type="NCBI Taxonomy" id="556531"/>
    <lineage>
        <taxon>Bacteria</taxon>
        <taxon>Bacillati</taxon>
        <taxon>Actinomycetota</taxon>
        <taxon>Actinomycetes</taxon>
        <taxon>Micromonosporales</taxon>
        <taxon>Micromonosporaceae</taxon>
        <taxon>Rugosimonospora</taxon>
    </lineage>
</organism>
<gene>
    <name evidence="8" type="ORF">GCM10023322_02030</name>
</gene>
<feature type="compositionally biased region" description="Pro residues" evidence="5">
    <location>
        <begin position="411"/>
        <end position="421"/>
    </location>
</feature>
<feature type="compositionally biased region" description="Low complexity" evidence="5">
    <location>
        <begin position="422"/>
        <end position="445"/>
    </location>
</feature>
<evidence type="ECO:0000256" key="4">
    <source>
        <dbReference type="ARBA" id="ARBA00022807"/>
    </source>
</evidence>
<comment type="caution">
    <text evidence="8">The sequence shown here is derived from an EMBL/GenBank/DDBJ whole genome shotgun (WGS) entry which is preliminary data.</text>
</comment>
<keyword evidence="4" id="KW-0788">Thiol protease</keyword>
<dbReference type="Gene3D" id="3.90.1720.10">
    <property type="entry name" value="endopeptidase domain like (from Nostoc punctiforme)"/>
    <property type="match status" value="1"/>
</dbReference>
<feature type="region of interest" description="Disordered" evidence="5">
    <location>
        <begin position="18"/>
        <end position="60"/>
    </location>
</feature>
<dbReference type="SUPFAM" id="SSF54001">
    <property type="entry name" value="Cysteine proteinases"/>
    <property type="match status" value="1"/>
</dbReference>
<evidence type="ECO:0000259" key="7">
    <source>
        <dbReference type="PROSITE" id="PS51935"/>
    </source>
</evidence>
<dbReference type="InterPro" id="IPR038765">
    <property type="entry name" value="Papain-like_cys_pep_sf"/>
</dbReference>
<accession>A0ABP9RHS4</accession>
<dbReference type="EMBL" id="BAABJQ010000001">
    <property type="protein sequence ID" value="GAA5177415.1"/>
    <property type="molecule type" value="Genomic_DNA"/>
</dbReference>
<keyword evidence="2" id="KW-0645">Protease</keyword>
<protein>
    <recommendedName>
        <fullName evidence="7">NlpC/P60 domain-containing protein</fullName>
    </recommendedName>
</protein>
<comment type="similarity">
    <text evidence="1">Belongs to the peptidase C40 family.</text>
</comment>
<dbReference type="PANTHER" id="PTHR47053:SF1">
    <property type="entry name" value="MUREIN DD-ENDOPEPTIDASE MEPH-RELATED"/>
    <property type="match status" value="1"/>
</dbReference>
<evidence type="ECO:0000256" key="3">
    <source>
        <dbReference type="ARBA" id="ARBA00022801"/>
    </source>
</evidence>
<keyword evidence="3" id="KW-0378">Hydrolase</keyword>
<dbReference type="PROSITE" id="PS51935">
    <property type="entry name" value="NLPC_P60"/>
    <property type="match status" value="1"/>
</dbReference>
<evidence type="ECO:0000256" key="5">
    <source>
        <dbReference type="SAM" id="MobiDB-lite"/>
    </source>
</evidence>
<feature type="compositionally biased region" description="Pro residues" evidence="5">
    <location>
        <begin position="446"/>
        <end position="464"/>
    </location>
</feature>
<evidence type="ECO:0000313" key="9">
    <source>
        <dbReference type="Proteomes" id="UP001501570"/>
    </source>
</evidence>
<dbReference type="Pfam" id="PF00877">
    <property type="entry name" value="NLPC_P60"/>
    <property type="match status" value="1"/>
</dbReference>
<feature type="chain" id="PRO_5045432691" description="NlpC/P60 domain-containing protein" evidence="6">
    <location>
        <begin position="18"/>
        <end position="495"/>
    </location>
</feature>
<evidence type="ECO:0000313" key="8">
    <source>
        <dbReference type="EMBL" id="GAA5177415.1"/>
    </source>
</evidence>
<feature type="compositionally biased region" description="Low complexity" evidence="5">
    <location>
        <begin position="465"/>
        <end position="495"/>
    </location>
</feature>
<proteinExistence type="inferred from homology"/>
<feature type="signal peptide" evidence="6">
    <location>
        <begin position="1"/>
        <end position="17"/>
    </location>
</feature>
<keyword evidence="6" id="KW-0732">Signal</keyword>
<evidence type="ECO:0000256" key="1">
    <source>
        <dbReference type="ARBA" id="ARBA00007074"/>
    </source>
</evidence>
<name>A0ABP9RHS4_9ACTN</name>
<dbReference type="Proteomes" id="UP001501570">
    <property type="component" value="Unassembled WGS sequence"/>
</dbReference>
<feature type="domain" description="NlpC/P60" evidence="7">
    <location>
        <begin position="256"/>
        <end position="381"/>
    </location>
</feature>
<evidence type="ECO:0000256" key="6">
    <source>
        <dbReference type="SAM" id="SignalP"/>
    </source>
</evidence>
<dbReference type="InterPro" id="IPR000064">
    <property type="entry name" value="NLP_P60_dom"/>
</dbReference>